<dbReference type="GO" id="GO:0051315">
    <property type="term" value="P:attachment of mitotic spindle microtubules to kinetochore"/>
    <property type="evidence" value="ECO:0007669"/>
    <property type="project" value="UniProtKB-UniRule"/>
</dbReference>
<keyword evidence="9 10" id="KW-0137">Centromere</keyword>
<dbReference type="GO" id="GO:0031262">
    <property type="term" value="C:Ndc80 complex"/>
    <property type="evidence" value="ECO:0007669"/>
    <property type="project" value="UniProtKB-UniRule"/>
</dbReference>
<evidence type="ECO:0000256" key="8">
    <source>
        <dbReference type="ARBA" id="ARBA00023306"/>
    </source>
</evidence>
<dbReference type="PANTHER" id="PTHR10643:SF2">
    <property type="entry name" value="KINETOCHORE PROTEIN NDC80 HOMOLOG"/>
    <property type="match status" value="1"/>
</dbReference>
<feature type="domain" description="Kinetochore protein Ndc80 CH" evidence="12">
    <location>
        <begin position="3"/>
        <end position="108"/>
    </location>
</feature>
<keyword evidence="4 10" id="KW-0498">Mitosis</keyword>
<dbReference type="OrthoDB" id="7459479at2759"/>
<comment type="subunit">
    <text evidence="10">Component of the NDC80 complex.</text>
</comment>
<dbReference type="GO" id="GO:0051301">
    <property type="term" value="P:cell division"/>
    <property type="evidence" value="ECO:0007669"/>
    <property type="project" value="UniProtKB-UniRule"/>
</dbReference>
<dbReference type="AlphaFoldDB" id="A0A2G9V4P9"/>
<evidence type="ECO:0000256" key="3">
    <source>
        <dbReference type="ARBA" id="ARBA00022618"/>
    </source>
</evidence>
<dbReference type="EMBL" id="KZ344996">
    <property type="protein sequence ID" value="PIO77477.1"/>
    <property type="molecule type" value="Genomic_DNA"/>
</dbReference>
<name>A0A2G9V4P9_TELCI</name>
<sequence length="238" mass="27463">MQLQSDTRPLSSKEYQGEMVRTIYEFLLEHDGENCLPERVIRSPTKQDFICMFESIYQHLNPDFQLKNVIEEVPAIFRELGYPTAIKPSTMQTIGAAHSWPTLLDKIQALRQWYEQQEDFDTQKKAIEANLEQIVEECKELEADKGKVERIQEDIARLDEDIAKATEYKEETEQHEKQLAEQLETVNLEVAAVREQSKEYHAKLAEVESAIKAQEEGEGLCGTEARALIAEVDQVEKF</sequence>
<keyword evidence="14" id="KW-1185">Reference proteome</keyword>
<dbReference type="Gene3D" id="1.10.418.30">
    <property type="entry name" value="Ncd80 complex, Ncd80 subunit"/>
    <property type="match status" value="1"/>
</dbReference>
<dbReference type="PANTHER" id="PTHR10643">
    <property type="entry name" value="KINETOCHORE PROTEIN NDC80"/>
    <property type="match status" value="1"/>
</dbReference>
<evidence type="ECO:0000313" key="14">
    <source>
        <dbReference type="Proteomes" id="UP000230423"/>
    </source>
</evidence>
<dbReference type="InterPro" id="IPR038273">
    <property type="entry name" value="Ndc80_sf"/>
</dbReference>
<evidence type="ECO:0000256" key="4">
    <source>
        <dbReference type="ARBA" id="ARBA00022776"/>
    </source>
</evidence>
<keyword evidence="6 11" id="KW-0175">Coiled coil</keyword>
<dbReference type="Pfam" id="PF03801">
    <property type="entry name" value="Ndc80_HEC"/>
    <property type="match status" value="1"/>
</dbReference>
<evidence type="ECO:0000256" key="7">
    <source>
        <dbReference type="ARBA" id="ARBA00023242"/>
    </source>
</evidence>
<keyword evidence="5 10" id="KW-0995">Kinetochore</keyword>
<dbReference type="InterPro" id="IPR005550">
    <property type="entry name" value="Kinetochore_Ndc80"/>
</dbReference>
<comment type="subcellular location">
    <subcellularLocation>
        <location evidence="10">Chromosome</location>
        <location evidence="10">Centromere</location>
        <location evidence="10">Kinetochore</location>
    </subcellularLocation>
    <subcellularLocation>
        <location evidence="10">Nucleus</location>
    </subcellularLocation>
</comment>
<evidence type="ECO:0000256" key="9">
    <source>
        <dbReference type="ARBA" id="ARBA00023328"/>
    </source>
</evidence>
<organism evidence="13 14">
    <name type="scientific">Teladorsagia circumcincta</name>
    <name type="common">Brown stomach worm</name>
    <name type="synonym">Ostertagia circumcincta</name>
    <dbReference type="NCBI Taxonomy" id="45464"/>
    <lineage>
        <taxon>Eukaryota</taxon>
        <taxon>Metazoa</taxon>
        <taxon>Ecdysozoa</taxon>
        <taxon>Nematoda</taxon>
        <taxon>Chromadorea</taxon>
        <taxon>Rhabditida</taxon>
        <taxon>Rhabditina</taxon>
        <taxon>Rhabditomorpha</taxon>
        <taxon>Strongyloidea</taxon>
        <taxon>Trichostrongylidae</taxon>
        <taxon>Teladorsagia</taxon>
    </lineage>
</organism>
<evidence type="ECO:0000256" key="2">
    <source>
        <dbReference type="ARBA" id="ARBA00022454"/>
    </source>
</evidence>
<evidence type="ECO:0000313" key="13">
    <source>
        <dbReference type="EMBL" id="PIO77477.1"/>
    </source>
</evidence>
<protein>
    <recommendedName>
        <fullName evidence="10">Kinetochore protein NDC80</fullName>
    </recommendedName>
</protein>
<evidence type="ECO:0000256" key="10">
    <source>
        <dbReference type="RuleBase" id="RU368072"/>
    </source>
</evidence>
<dbReference type="GO" id="GO:0005634">
    <property type="term" value="C:nucleus"/>
    <property type="evidence" value="ECO:0007669"/>
    <property type="project" value="UniProtKB-SubCell"/>
</dbReference>
<keyword evidence="8 10" id="KW-0131">Cell cycle</keyword>
<keyword evidence="3 10" id="KW-0132">Cell division</keyword>
<evidence type="ECO:0000259" key="12">
    <source>
        <dbReference type="Pfam" id="PF03801"/>
    </source>
</evidence>
<dbReference type="InterPro" id="IPR055260">
    <property type="entry name" value="Ndc80_CH"/>
</dbReference>
<gene>
    <name evidence="13" type="ORF">TELCIR_00426</name>
</gene>
<reference evidence="13 14" key="1">
    <citation type="submission" date="2015-09" db="EMBL/GenBank/DDBJ databases">
        <title>Draft genome of the parasitic nematode Teladorsagia circumcincta isolate WARC Sus (inbred).</title>
        <authorList>
            <person name="Mitreva M."/>
        </authorList>
    </citation>
    <scope>NUCLEOTIDE SEQUENCE [LARGE SCALE GENOMIC DNA]</scope>
    <source>
        <strain evidence="13 14">S</strain>
    </source>
</reference>
<comment type="function">
    <text evidence="10">Acts as a component of the essential kinetochore-associated NDC80 complex, which is required for chromosome segregation and spindle checkpoint activity.</text>
</comment>
<dbReference type="Proteomes" id="UP000230423">
    <property type="component" value="Unassembled WGS sequence"/>
</dbReference>
<evidence type="ECO:0000256" key="1">
    <source>
        <dbReference type="ARBA" id="ARBA00007050"/>
    </source>
</evidence>
<accession>A0A2G9V4P9</accession>
<keyword evidence="2 10" id="KW-0158">Chromosome</keyword>
<keyword evidence="7 10" id="KW-0539">Nucleus</keyword>
<evidence type="ECO:0000256" key="11">
    <source>
        <dbReference type="SAM" id="Coils"/>
    </source>
</evidence>
<evidence type="ECO:0000256" key="5">
    <source>
        <dbReference type="ARBA" id="ARBA00022838"/>
    </source>
</evidence>
<feature type="coiled-coil region" evidence="11">
    <location>
        <begin position="124"/>
        <end position="196"/>
    </location>
</feature>
<proteinExistence type="inferred from homology"/>
<evidence type="ECO:0000256" key="6">
    <source>
        <dbReference type="ARBA" id="ARBA00023054"/>
    </source>
</evidence>
<comment type="similarity">
    <text evidence="1 10">Belongs to the NDC80/HEC1 family.</text>
</comment>